<dbReference type="Pfam" id="PF01146">
    <property type="entry name" value="Caveolin"/>
    <property type="match status" value="2"/>
</dbReference>
<reference evidence="15" key="2">
    <citation type="submission" date="2025-08" db="UniProtKB">
        <authorList>
            <consortium name="Ensembl"/>
        </authorList>
    </citation>
    <scope>IDENTIFICATION</scope>
</reference>
<evidence type="ECO:0000256" key="6">
    <source>
        <dbReference type="ARBA" id="ARBA00017670"/>
    </source>
</evidence>
<dbReference type="GO" id="GO:0005901">
    <property type="term" value="C:caveola"/>
    <property type="evidence" value="ECO:0007669"/>
    <property type="project" value="UniProtKB-SubCell"/>
</dbReference>
<dbReference type="GO" id="GO:0070836">
    <property type="term" value="P:caveola assembly"/>
    <property type="evidence" value="ECO:0007669"/>
    <property type="project" value="InterPro"/>
</dbReference>
<dbReference type="GO" id="GO:0005925">
    <property type="term" value="C:focal adhesion"/>
    <property type="evidence" value="ECO:0007669"/>
    <property type="project" value="TreeGrafter"/>
</dbReference>
<dbReference type="Ensembl" id="ENSOTST00005141260.1">
    <property type="protein sequence ID" value="ENSOTSP00005112305.1"/>
    <property type="gene ID" value="ENSOTSG00005000157.2"/>
</dbReference>
<dbReference type="GO" id="GO:0030154">
    <property type="term" value="P:cell differentiation"/>
    <property type="evidence" value="ECO:0007669"/>
    <property type="project" value="TreeGrafter"/>
</dbReference>
<keyword evidence="8" id="KW-1017">Isopeptide bond</keyword>
<keyword evidence="14" id="KW-1133">Transmembrane helix</keyword>
<dbReference type="GO" id="GO:0042383">
    <property type="term" value="C:sarcolemma"/>
    <property type="evidence" value="ECO:0007669"/>
    <property type="project" value="UniProtKB-SubCell"/>
</dbReference>
<evidence type="ECO:0000256" key="3">
    <source>
        <dbReference type="ARBA" id="ARBA00004395"/>
    </source>
</evidence>
<comment type="similarity">
    <text evidence="5">Belongs to the caveolin family.</text>
</comment>
<evidence type="ECO:0000256" key="1">
    <source>
        <dbReference type="ARBA" id="ARBA00004135"/>
    </source>
</evidence>
<dbReference type="InterPro" id="IPR018361">
    <property type="entry name" value="Caveolin_CS"/>
</dbReference>
<dbReference type="GO" id="GO:0042391">
    <property type="term" value="P:regulation of membrane potential"/>
    <property type="evidence" value="ECO:0007669"/>
    <property type="project" value="TreeGrafter"/>
</dbReference>
<dbReference type="PANTHER" id="PTHR10844:SF16">
    <property type="entry name" value="CAVEOLIN-3"/>
    <property type="match status" value="1"/>
</dbReference>
<evidence type="ECO:0000256" key="9">
    <source>
        <dbReference type="ARBA" id="ARBA00022843"/>
    </source>
</evidence>
<evidence type="ECO:0000313" key="16">
    <source>
        <dbReference type="Proteomes" id="UP000694402"/>
    </source>
</evidence>
<evidence type="ECO:0000256" key="10">
    <source>
        <dbReference type="ARBA" id="ARBA00023034"/>
    </source>
</evidence>
<reference evidence="15" key="3">
    <citation type="submission" date="2025-09" db="UniProtKB">
        <authorList>
            <consortium name="Ensembl"/>
        </authorList>
    </citation>
    <scope>IDENTIFICATION</scope>
</reference>
<evidence type="ECO:0000256" key="4">
    <source>
        <dbReference type="ARBA" id="ARBA00004543"/>
    </source>
</evidence>
<dbReference type="GO" id="GO:0044325">
    <property type="term" value="F:transmembrane transporter binding"/>
    <property type="evidence" value="ECO:0007669"/>
    <property type="project" value="TreeGrafter"/>
</dbReference>
<evidence type="ECO:0000256" key="7">
    <source>
        <dbReference type="ARBA" id="ARBA00022475"/>
    </source>
</evidence>
<keyword evidence="7" id="KW-1003">Cell membrane</keyword>
<evidence type="ECO:0000256" key="13">
    <source>
        <dbReference type="SAM" id="MobiDB-lite"/>
    </source>
</evidence>
<dbReference type="InterPro" id="IPR001612">
    <property type="entry name" value="Caveolin"/>
</dbReference>
<sequence>MGTMMRETDPVVTEIDLGDSDDEDLAEDLDEDREEPQLLWKAELGDGMDEEEAVSPLVDVSDTKPLLKERDPRGVNDCLKVTFEDVIAEPVSVRSGDRVWIWSNALFEVTRVWIYRIVTVLLAVPISIITALLFAILSFLHIWTWALPCTSLPPSSDYPMTVTMADINNGYEQKFQTDRHHKEIDLINRDPKQVNEDVVKVDFEDVIAEPDGTHSLDGVWKASYTTFTVSKYWCYRILSAILGIPMALLWGFLFACLSFCHIWAVVPCIKSCMIESQCFSRIYSLAIHIFCDPLFEALGKIFSSVRVVLQKDV</sequence>
<reference evidence="16" key="1">
    <citation type="journal article" date="2018" name="PLoS ONE">
        <title>Chinook salmon (Oncorhynchus tshawytscha) genome and transcriptome.</title>
        <authorList>
            <person name="Christensen K.A."/>
            <person name="Leong J.S."/>
            <person name="Sakhrani D."/>
            <person name="Biagi C.A."/>
            <person name="Minkley D.R."/>
            <person name="Withler R.E."/>
            <person name="Rondeau E.B."/>
            <person name="Koop B.F."/>
            <person name="Devlin R.H."/>
        </authorList>
    </citation>
    <scope>NUCLEOTIDE SEQUENCE [LARGE SCALE GENOMIC DNA]</scope>
</reference>
<protein>
    <recommendedName>
        <fullName evidence="6">Caveolin-3</fullName>
    </recommendedName>
</protein>
<evidence type="ECO:0000256" key="12">
    <source>
        <dbReference type="ARBA" id="ARBA00045319"/>
    </source>
</evidence>
<evidence type="ECO:0000256" key="14">
    <source>
        <dbReference type="SAM" id="Phobius"/>
    </source>
</evidence>
<keyword evidence="14" id="KW-0812">Transmembrane</keyword>
<dbReference type="AlphaFoldDB" id="A0AAZ3P713"/>
<keyword evidence="11 14" id="KW-0472">Membrane</keyword>
<feature type="region of interest" description="Disordered" evidence="13">
    <location>
        <begin position="1"/>
        <end position="33"/>
    </location>
</feature>
<keyword evidence="10" id="KW-0333">Golgi apparatus</keyword>
<keyword evidence="16" id="KW-1185">Reference proteome</keyword>
<name>A0AAZ3P713_ONCTS</name>
<feature type="compositionally biased region" description="Acidic residues" evidence="13">
    <location>
        <begin position="16"/>
        <end position="33"/>
    </location>
</feature>
<organism evidence="15 16">
    <name type="scientific">Oncorhynchus tshawytscha</name>
    <name type="common">Chinook salmon</name>
    <name type="synonym">Salmo tshawytscha</name>
    <dbReference type="NCBI Taxonomy" id="74940"/>
    <lineage>
        <taxon>Eukaryota</taxon>
        <taxon>Metazoa</taxon>
        <taxon>Chordata</taxon>
        <taxon>Craniata</taxon>
        <taxon>Vertebrata</taxon>
        <taxon>Euteleostomi</taxon>
        <taxon>Actinopterygii</taxon>
        <taxon>Neopterygii</taxon>
        <taxon>Teleostei</taxon>
        <taxon>Protacanthopterygii</taxon>
        <taxon>Salmoniformes</taxon>
        <taxon>Salmonidae</taxon>
        <taxon>Salmoninae</taxon>
        <taxon>Oncorhynchus</taxon>
    </lineage>
</organism>
<evidence type="ECO:0000256" key="11">
    <source>
        <dbReference type="ARBA" id="ARBA00023136"/>
    </source>
</evidence>
<keyword evidence="9" id="KW-0832">Ubl conjugation</keyword>
<evidence type="ECO:0000313" key="15">
    <source>
        <dbReference type="Ensembl" id="ENSOTSP00005112305.1"/>
    </source>
</evidence>
<dbReference type="GO" id="GO:0051480">
    <property type="term" value="P:regulation of cytosolic calcium ion concentration"/>
    <property type="evidence" value="ECO:0007669"/>
    <property type="project" value="TreeGrafter"/>
</dbReference>
<evidence type="ECO:0000256" key="8">
    <source>
        <dbReference type="ARBA" id="ARBA00022499"/>
    </source>
</evidence>
<evidence type="ECO:0000256" key="2">
    <source>
        <dbReference type="ARBA" id="ARBA00004202"/>
    </source>
</evidence>
<dbReference type="GeneTree" id="ENSGT00950000183006"/>
<comment type="function">
    <text evidence="12">May act as a scaffolding protein within caveolar membranes. Interacts directly with G-protein alpha subunits and can functionally regulate their activity. May also regulate voltage-gated potassium channels. Plays a role in the sarcolemma repair mechanism of both skeletal muscle and cardiomyocytes that permits rapid resealing of membranes disrupted by mechanical stress. Mediates the recruitment of CAVIN2 and CAVIN3 proteins to the caveolae.</text>
</comment>
<evidence type="ECO:0000256" key="5">
    <source>
        <dbReference type="ARBA" id="ARBA00010988"/>
    </source>
</evidence>
<dbReference type="GO" id="GO:0000139">
    <property type="term" value="C:Golgi membrane"/>
    <property type="evidence" value="ECO:0007669"/>
    <property type="project" value="UniProtKB-SubCell"/>
</dbReference>
<feature type="transmembrane region" description="Helical" evidence="14">
    <location>
        <begin position="113"/>
        <end position="146"/>
    </location>
</feature>
<dbReference type="GO" id="GO:0060090">
    <property type="term" value="F:molecular adaptor activity"/>
    <property type="evidence" value="ECO:0007669"/>
    <property type="project" value="TreeGrafter"/>
</dbReference>
<dbReference type="PROSITE" id="PS01210">
    <property type="entry name" value="CAVEOLIN"/>
    <property type="match status" value="2"/>
</dbReference>
<dbReference type="PANTHER" id="PTHR10844">
    <property type="entry name" value="CAVEOLIN"/>
    <property type="match status" value="1"/>
</dbReference>
<comment type="subcellular location">
    <subcellularLocation>
        <location evidence="1">Cell membrane</location>
        <location evidence="1">Sarcolemma</location>
    </subcellularLocation>
    <subcellularLocation>
        <location evidence="2">Cell membrane</location>
        <topology evidence="2">Peripheral membrane protein</topology>
    </subcellularLocation>
    <subcellularLocation>
        <location evidence="3">Golgi apparatus membrane</location>
        <topology evidence="3">Peripheral membrane protein</topology>
    </subcellularLocation>
    <subcellularLocation>
        <location evidence="4">Membrane</location>
        <location evidence="4">Caveola</location>
        <topology evidence="4">Peripheral membrane protein</topology>
    </subcellularLocation>
</comment>
<proteinExistence type="inferred from homology"/>
<feature type="transmembrane region" description="Helical" evidence="14">
    <location>
        <begin position="237"/>
        <end position="266"/>
    </location>
</feature>
<dbReference type="Proteomes" id="UP000694402">
    <property type="component" value="Unassembled WGS sequence"/>
</dbReference>
<gene>
    <name evidence="15" type="primary">CAV3</name>
</gene>
<accession>A0AAZ3P713</accession>